<accession>A0A090Q5G1</accession>
<dbReference type="InterPro" id="IPR016477">
    <property type="entry name" value="Fructo-/Ketosamine-3-kinase"/>
</dbReference>
<dbReference type="STRING" id="319236.BST91_02275"/>
<dbReference type="PANTHER" id="PTHR12149">
    <property type="entry name" value="FRUCTOSAMINE 3 KINASE-RELATED PROTEIN"/>
    <property type="match status" value="1"/>
</dbReference>
<evidence type="ECO:0000313" key="4">
    <source>
        <dbReference type="Proteomes" id="UP000029221"/>
    </source>
</evidence>
<dbReference type="RefSeq" id="WP_052510369.1">
    <property type="nucleotide sequence ID" value="NZ_BBML01000005.1"/>
</dbReference>
<dbReference type="SUPFAM" id="SSF56112">
    <property type="entry name" value="Protein kinase-like (PK-like)"/>
    <property type="match status" value="1"/>
</dbReference>
<dbReference type="PIRSF" id="PIRSF006221">
    <property type="entry name" value="Ketosamine-3-kinase"/>
    <property type="match status" value="1"/>
</dbReference>
<dbReference type="GO" id="GO:0016301">
    <property type="term" value="F:kinase activity"/>
    <property type="evidence" value="ECO:0007669"/>
    <property type="project" value="UniProtKB-UniRule"/>
</dbReference>
<comment type="caution">
    <text evidence="3">The sequence shown here is derived from an EMBL/GenBank/DDBJ whole genome shotgun (WGS) entry which is preliminary data.</text>
</comment>
<evidence type="ECO:0000313" key="3">
    <source>
        <dbReference type="EMBL" id="GAK97417.1"/>
    </source>
</evidence>
<comment type="similarity">
    <text evidence="1 2">Belongs to the fructosamine kinase family.</text>
</comment>
<proteinExistence type="inferred from homology"/>
<dbReference type="AlphaFoldDB" id="A0A090Q5G1"/>
<sequence length="286" mass="32618">MKAASTALVPLEIRALLPFRIRKASKLSGGDINEVMLIDQGAIQYVLKYNDKIQFPKMLKRENDGLQLLRKSGTIRVPLVIAQGESVTYQYLLLEYIAPDALNTKDESNLAIQLAALHDYTDELFGLEEDNYIGSLPQYNLQTESGTQFFLHQRLVPQFELAVSNGFELKGIEELFKKMERLIPSQKPALVHGDLWNGNVIFTSNGQPVLIDPAAHFGHAEMDIAMMKLFGGFSNKFYWMYHEVRTPLPGWEERVPLYQLYYLLVHLNLFGAGYLNQVQQCINKYV</sequence>
<evidence type="ECO:0000256" key="1">
    <source>
        <dbReference type="ARBA" id="ARBA00009460"/>
    </source>
</evidence>
<keyword evidence="2 3" id="KW-0418">Kinase</keyword>
<gene>
    <name evidence="3" type="ORF">JCM19294_1463</name>
</gene>
<dbReference type="Pfam" id="PF03881">
    <property type="entry name" value="Fructosamin_kin"/>
    <property type="match status" value="1"/>
</dbReference>
<protein>
    <submittedName>
        <fullName evidence="3">Ribulosamine/erythrulosamine 3-kinase</fullName>
    </submittedName>
</protein>
<evidence type="ECO:0000256" key="2">
    <source>
        <dbReference type="PIRNR" id="PIRNR006221"/>
    </source>
</evidence>
<dbReference type="EMBL" id="BBML01000005">
    <property type="protein sequence ID" value="GAK97417.1"/>
    <property type="molecule type" value="Genomic_DNA"/>
</dbReference>
<name>A0A090Q5G1_9FLAO</name>
<dbReference type="Proteomes" id="UP000029221">
    <property type="component" value="Unassembled WGS sequence"/>
</dbReference>
<dbReference type="eggNOG" id="COG3001">
    <property type="taxonomic scope" value="Bacteria"/>
</dbReference>
<organism evidence="3 4">
    <name type="scientific">Nonlabens tegetincola</name>
    <dbReference type="NCBI Taxonomy" id="323273"/>
    <lineage>
        <taxon>Bacteria</taxon>
        <taxon>Pseudomonadati</taxon>
        <taxon>Bacteroidota</taxon>
        <taxon>Flavobacteriia</taxon>
        <taxon>Flavobacteriales</taxon>
        <taxon>Flavobacteriaceae</taxon>
        <taxon>Nonlabens</taxon>
    </lineage>
</organism>
<dbReference type="Gene3D" id="3.30.200.20">
    <property type="entry name" value="Phosphorylase Kinase, domain 1"/>
    <property type="match status" value="1"/>
</dbReference>
<dbReference type="PANTHER" id="PTHR12149:SF8">
    <property type="entry name" value="PROTEIN-RIBULOSAMINE 3-KINASE"/>
    <property type="match status" value="1"/>
</dbReference>
<dbReference type="InterPro" id="IPR011009">
    <property type="entry name" value="Kinase-like_dom_sf"/>
</dbReference>
<reference evidence="3" key="1">
    <citation type="journal article" date="2014" name="Genome Announc.">
        <title>Draft Genome Sequences of Marine Flavobacterium Nonlabens Strains NR17, NR24, NR27, NR32, NR33, and Ara13.</title>
        <authorList>
            <person name="Nakanishi M."/>
            <person name="Meirelles P."/>
            <person name="Suzuki R."/>
            <person name="Takatani N."/>
            <person name="Mino S."/>
            <person name="Suda W."/>
            <person name="Oshima K."/>
            <person name="Hattori M."/>
            <person name="Ohkuma M."/>
            <person name="Hosokawa M."/>
            <person name="Miyashita K."/>
            <person name="Thompson F.L."/>
            <person name="Niwa A."/>
            <person name="Sawabe T."/>
            <person name="Sawabe T."/>
        </authorList>
    </citation>
    <scope>NUCLEOTIDE SEQUENCE [LARGE SCALE GENOMIC DNA]</scope>
    <source>
        <strain evidence="3">JCM 19294</strain>
    </source>
</reference>
<keyword evidence="4" id="KW-1185">Reference proteome</keyword>
<keyword evidence="2" id="KW-0808">Transferase</keyword>
<dbReference type="Gene3D" id="3.90.1200.10">
    <property type="match status" value="1"/>
</dbReference>